<dbReference type="InterPro" id="IPR001638">
    <property type="entry name" value="Solute-binding_3/MltF_N"/>
</dbReference>
<dbReference type="PANTHER" id="PTHR35936">
    <property type="entry name" value="MEMBRANE-BOUND LYTIC MUREIN TRANSGLYCOSYLASE F"/>
    <property type="match status" value="1"/>
</dbReference>
<dbReference type="Proteomes" id="UP001528823">
    <property type="component" value="Unassembled WGS sequence"/>
</dbReference>
<sequence length="234" mass="27215">MAEKEHDYLLATEPWPPHFGPKLADEGYFADIIYQAFQQVGKTAGILYTSWNRAFELGKKGKYDGLVGAFYAKERERLFSYSKPISTSNLVFFQKQGGQISYKALEDLSPYRIGIVRGYHYTDEFNKAHYLQKLEEVHTERNINLLLIGRLDLIVAEEKVTQYLLNTKFKNRNFSLEILEKPLVSHKLFLMIPKKSPKHDNVLADFNQGFSLLIQQGMVKEIMKKHGWRVDDVY</sequence>
<dbReference type="Pfam" id="PF00497">
    <property type="entry name" value="SBP_bac_3"/>
    <property type="match status" value="1"/>
</dbReference>
<dbReference type="EMBL" id="JAPMOU010000004">
    <property type="protein sequence ID" value="MDE1461364.1"/>
    <property type="molecule type" value="Genomic_DNA"/>
</dbReference>
<reference evidence="4 5" key="1">
    <citation type="submission" date="2022-11" db="EMBL/GenBank/DDBJ databases">
        <title>Spartinivicinus poritis sp. nov., isolated from scleractinian coral Porites lutea.</title>
        <authorList>
            <person name="Zhang G."/>
            <person name="Cai L."/>
            <person name="Wei Q."/>
        </authorList>
    </citation>
    <scope>NUCLEOTIDE SEQUENCE [LARGE SCALE GENOMIC DNA]</scope>
    <source>
        <strain evidence="4 5">A2-2</strain>
    </source>
</reference>
<accession>A0ABT5U4S1</accession>
<comment type="caution">
    <text evidence="4">The sequence shown here is derived from an EMBL/GenBank/DDBJ whole genome shotgun (WGS) entry which is preliminary data.</text>
</comment>
<gene>
    <name evidence="4" type="ORF">ORQ98_05230</name>
</gene>
<dbReference type="RefSeq" id="WP_274687728.1">
    <property type="nucleotide sequence ID" value="NZ_JAPMOU010000004.1"/>
</dbReference>
<keyword evidence="5" id="KW-1185">Reference proteome</keyword>
<dbReference type="Gene3D" id="3.40.190.10">
    <property type="entry name" value="Periplasmic binding protein-like II"/>
    <property type="match status" value="2"/>
</dbReference>
<dbReference type="PANTHER" id="PTHR35936:SF25">
    <property type="entry name" value="ABC TRANSPORTER SUBSTRATE-BINDING PROTEIN"/>
    <property type="match status" value="1"/>
</dbReference>
<evidence type="ECO:0000259" key="3">
    <source>
        <dbReference type="SMART" id="SM00062"/>
    </source>
</evidence>
<proteinExistence type="inferred from homology"/>
<organism evidence="4 5">
    <name type="scientific">Spartinivicinus poritis</name>
    <dbReference type="NCBI Taxonomy" id="2994640"/>
    <lineage>
        <taxon>Bacteria</taxon>
        <taxon>Pseudomonadati</taxon>
        <taxon>Pseudomonadota</taxon>
        <taxon>Gammaproteobacteria</taxon>
        <taxon>Oceanospirillales</taxon>
        <taxon>Zooshikellaceae</taxon>
        <taxon>Spartinivicinus</taxon>
    </lineage>
</organism>
<dbReference type="SUPFAM" id="SSF53850">
    <property type="entry name" value="Periplasmic binding protein-like II"/>
    <property type="match status" value="1"/>
</dbReference>
<feature type="domain" description="Solute-binding protein family 3/N-terminal" evidence="3">
    <location>
        <begin position="7"/>
        <end position="229"/>
    </location>
</feature>
<comment type="similarity">
    <text evidence="1">Belongs to the bacterial solute-binding protein 3 family.</text>
</comment>
<evidence type="ECO:0000256" key="2">
    <source>
        <dbReference type="ARBA" id="ARBA00022729"/>
    </source>
</evidence>
<protein>
    <submittedName>
        <fullName evidence="4">Transporter substrate-binding domain-containing protein</fullName>
    </submittedName>
</protein>
<evidence type="ECO:0000313" key="5">
    <source>
        <dbReference type="Proteomes" id="UP001528823"/>
    </source>
</evidence>
<evidence type="ECO:0000256" key="1">
    <source>
        <dbReference type="ARBA" id="ARBA00010333"/>
    </source>
</evidence>
<name>A0ABT5U4S1_9GAMM</name>
<keyword evidence="2" id="KW-0732">Signal</keyword>
<dbReference type="SMART" id="SM00062">
    <property type="entry name" value="PBPb"/>
    <property type="match status" value="1"/>
</dbReference>
<evidence type="ECO:0000313" key="4">
    <source>
        <dbReference type="EMBL" id="MDE1461364.1"/>
    </source>
</evidence>